<accession>A0A4P9WAX3</accession>
<dbReference type="PANTHER" id="PTHR12932:SF9">
    <property type="entry name" value="TUBULIN POLYMERIZATION-PROMOTING PROTEIN HOMOLOG"/>
    <property type="match status" value="1"/>
</dbReference>
<dbReference type="Proteomes" id="UP000269721">
    <property type="component" value="Unassembled WGS sequence"/>
</dbReference>
<dbReference type="EMBL" id="KZ995987">
    <property type="protein sequence ID" value="RKO89614.1"/>
    <property type="molecule type" value="Genomic_DNA"/>
</dbReference>
<evidence type="ECO:0000313" key="2">
    <source>
        <dbReference type="EMBL" id="RKO89614.1"/>
    </source>
</evidence>
<feature type="compositionally biased region" description="Low complexity" evidence="1">
    <location>
        <begin position="89"/>
        <end position="100"/>
    </location>
</feature>
<evidence type="ECO:0000256" key="1">
    <source>
        <dbReference type="SAM" id="MobiDB-lite"/>
    </source>
</evidence>
<dbReference type="AlphaFoldDB" id="A0A4P9WAX3"/>
<dbReference type="GO" id="GO:0046785">
    <property type="term" value="P:microtubule polymerization"/>
    <property type="evidence" value="ECO:0007669"/>
    <property type="project" value="InterPro"/>
</dbReference>
<dbReference type="Pfam" id="PF05517">
    <property type="entry name" value="p25-alpha"/>
    <property type="match status" value="2"/>
</dbReference>
<reference evidence="3" key="1">
    <citation type="journal article" date="2018" name="Nat. Microbiol.">
        <title>Leveraging single-cell genomics to expand the fungal tree of life.</title>
        <authorList>
            <person name="Ahrendt S.R."/>
            <person name="Quandt C.A."/>
            <person name="Ciobanu D."/>
            <person name="Clum A."/>
            <person name="Salamov A."/>
            <person name="Andreopoulos B."/>
            <person name="Cheng J.F."/>
            <person name="Woyke T."/>
            <person name="Pelin A."/>
            <person name="Henrissat B."/>
            <person name="Reynolds N.K."/>
            <person name="Benny G.L."/>
            <person name="Smith M.E."/>
            <person name="James T.Y."/>
            <person name="Grigoriev I.V."/>
        </authorList>
    </citation>
    <scope>NUCLEOTIDE SEQUENCE [LARGE SCALE GENOMIC DNA]</scope>
</reference>
<name>A0A4P9WAX3_9FUNG</name>
<dbReference type="GO" id="GO:0015631">
    <property type="term" value="F:tubulin binding"/>
    <property type="evidence" value="ECO:0007669"/>
    <property type="project" value="InterPro"/>
</dbReference>
<sequence>KKGNQAFDALIKDLSRKSVGPVSSGTVAQTDAVLDRLTDTQAYTGTHKLRFDDEGHGLGMAGRDQPSKTNDLAKIANREATSLRGLPVSADPAAGASSASRNATPGKRSHASVVTASSEKLDLTASKPKKADARRSNTNLAAKAATTPARRPNPSLAGPAASSSSTTRRSNQDLSSTPASTRASRADRAPAAASTTRRSNTDLASGARRTVATPASKGTYNASGTNSSVFDRLTTTAGYTGTHKLRFNADGTGRGMAGRDAPAKGAAPGAYRGGDVKDLSQILRS</sequence>
<dbReference type="GO" id="GO:0032273">
    <property type="term" value="P:positive regulation of protein polymerization"/>
    <property type="evidence" value="ECO:0007669"/>
    <property type="project" value="TreeGrafter"/>
</dbReference>
<keyword evidence="3" id="KW-1185">Reference proteome</keyword>
<feature type="region of interest" description="Disordered" evidence="1">
    <location>
        <begin position="249"/>
        <end position="273"/>
    </location>
</feature>
<proteinExistence type="predicted"/>
<feature type="region of interest" description="Disordered" evidence="1">
    <location>
        <begin position="45"/>
        <end position="227"/>
    </location>
</feature>
<dbReference type="PANTHER" id="PTHR12932">
    <property type="entry name" value="P25 ALPHA-RELATED"/>
    <property type="match status" value="1"/>
</dbReference>
<feature type="compositionally biased region" description="Low complexity" evidence="1">
    <location>
        <begin position="137"/>
        <end position="202"/>
    </location>
</feature>
<dbReference type="GO" id="GO:0001578">
    <property type="term" value="P:microtubule bundle formation"/>
    <property type="evidence" value="ECO:0007669"/>
    <property type="project" value="TreeGrafter"/>
</dbReference>
<organism evidence="2 3">
    <name type="scientific">Blyttiomyces helicus</name>
    <dbReference type="NCBI Taxonomy" id="388810"/>
    <lineage>
        <taxon>Eukaryota</taxon>
        <taxon>Fungi</taxon>
        <taxon>Fungi incertae sedis</taxon>
        <taxon>Chytridiomycota</taxon>
        <taxon>Chytridiomycota incertae sedis</taxon>
        <taxon>Chytridiomycetes</taxon>
        <taxon>Chytridiomycetes incertae sedis</taxon>
        <taxon>Blyttiomyces</taxon>
    </lineage>
</organism>
<feature type="non-terminal residue" evidence="2">
    <location>
        <position position="1"/>
    </location>
</feature>
<feature type="compositionally biased region" description="Polar residues" evidence="1">
    <location>
        <begin position="216"/>
        <end position="227"/>
    </location>
</feature>
<dbReference type="OrthoDB" id="548799at2759"/>
<dbReference type="GO" id="GO:0005874">
    <property type="term" value="C:microtubule"/>
    <property type="evidence" value="ECO:0007669"/>
    <property type="project" value="TreeGrafter"/>
</dbReference>
<protein>
    <submittedName>
        <fullName evidence="2">Uncharacterized protein</fullName>
    </submittedName>
</protein>
<evidence type="ECO:0000313" key="3">
    <source>
        <dbReference type="Proteomes" id="UP000269721"/>
    </source>
</evidence>
<dbReference type="InterPro" id="IPR008907">
    <property type="entry name" value="TPP/p25"/>
</dbReference>
<gene>
    <name evidence="2" type="ORF">BDK51DRAFT_26247</name>
</gene>